<sequence length="99" mass="11601">MFRWGDIKVQMRDPVFPETLPDPMLSPLQRNLFYKMDDFCTRVQSKILYLFLLLDSYRRLCHAESTMENLLQRLKFVNPIILWVVVLAGSSSAHGVAHM</sequence>
<keyword evidence="1" id="KW-0812">Transmembrane</keyword>
<comment type="caution">
    <text evidence="2">The sequence shown here is derived from an EMBL/GenBank/DDBJ whole genome shotgun (WGS) entry which is preliminary data.</text>
</comment>
<keyword evidence="3" id="KW-1185">Reference proteome</keyword>
<dbReference type="AlphaFoldDB" id="A0A5N5LPN7"/>
<proteinExistence type="predicted"/>
<evidence type="ECO:0000313" key="3">
    <source>
        <dbReference type="Proteomes" id="UP000326939"/>
    </source>
</evidence>
<evidence type="ECO:0000313" key="2">
    <source>
        <dbReference type="EMBL" id="KAB5544548.1"/>
    </source>
</evidence>
<dbReference type="Proteomes" id="UP000326939">
    <property type="component" value="Chromosome 8"/>
</dbReference>
<name>A0A5N5LPN7_9ROSI</name>
<evidence type="ECO:0000256" key="1">
    <source>
        <dbReference type="SAM" id="Phobius"/>
    </source>
</evidence>
<dbReference type="EMBL" id="VDCV01000008">
    <property type="protein sequence ID" value="KAB5544548.1"/>
    <property type="molecule type" value="Genomic_DNA"/>
</dbReference>
<keyword evidence="1" id="KW-0472">Membrane</keyword>
<keyword evidence="1" id="KW-1133">Transmembrane helix</keyword>
<gene>
    <name evidence="2" type="ORF">DKX38_012660</name>
</gene>
<protein>
    <submittedName>
        <fullName evidence="2">Uncharacterized protein</fullName>
    </submittedName>
</protein>
<organism evidence="2 3">
    <name type="scientific">Salix brachista</name>
    <dbReference type="NCBI Taxonomy" id="2182728"/>
    <lineage>
        <taxon>Eukaryota</taxon>
        <taxon>Viridiplantae</taxon>
        <taxon>Streptophyta</taxon>
        <taxon>Embryophyta</taxon>
        <taxon>Tracheophyta</taxon>
        <taxon>Spermatophyta</taxon>
        <taxon>Magnoliopsida</taxon>
        <taxon>eudicotyledons</taxon>
        <taxon>Gunneridae</taxon>
        <taxon>Pentapetalae</taxon>
        <taxon>rosids</taxon>
        <taxon>fabids</taxon>
        <taxon>Malpighiales</taxon>
        <taxon>Salicaceae</taxon>
        <taxon>Saliceae</taxon>
        <taxon>Salix</taxon>
    </lineage>
</organism>
<reference evidence="3" key="1">
    <citation type="journal article" date="2019" name="Gigascience">
        <title>De novo genome assembly of the endangered Acer yangbiense, a plant species with extremely small populations endemic to Yunnan Province, China.</title>
        <authorList>
            <person name="Yang J."/>
            <person name="Wariss H.M."/>
            <person name="Tao L."/>
            <person name="Zhang R."/>
            <person name="Yun Q."/>
            <person name="Hollingsworth P."/>
            <person name="Dao Z."/>
            <person name="Luo G."/>
            <person name="Guo H."/>
            <person name="Ma Y."/>
            <person name="Sun W."/>
        </authorList>
    </citation>
    <scope>NUCLEOTIDE SEQUENCE [LARGE SCALE GENOMIC DNA]</scope>
    <source>
        <strain evidence="3">cv. br00</strain>
    </source>
</reference>
<feature type="transmembrane region" description="Helical" evidence="1">
    <location>
        <begin position="76"/>
        <end position="97"/>
    </location>
</feature>
<accession>A0A5N5LPN7</accession>